<organism evidence="13">
    <name type="scientific">Darwinula stevensoni</name>
    <dbReference type="NCBI Taxonomy" id="69355"/>
    <lineage>
        <taxon>Eukaryota</taxon>
        <taxon>Metazoa</taxon>
        <taxon>Ecdysozoa</taxon>
        <taxon>Arthropoda</taxon>
        <taxon>Crustacea</taxon>
        <taxon>Oligostraca</taxon>
        <taxon>Ostracoda</taxon>
        <taxon>Podocopa</taxon>
        <taxon>Podocopida</taxon>
        <taxon>Darwinulocopina</taxon>
        <taxon>Darwinuloidea</taxon>
        <taxon>Darwinulidae</taxon>
        <taxon>Darwinula</taxon>
    </lineage>
</organism>
<evidence type="ECO:0000313" key="14">
    <source>
        <dbReference type="Proteomes" id="UP000677054"/>
    </source>
</evidence>
<feature type="region of interest" description="Disordered" evidence="11">
    <location>
        <begin position="610"/>
        <end position="682"/>
    </location>
</feature>
<dbReference type="FunFam" id="3.30.160.60:FF:000325">
    <property type="entry name" value="ZFP90 zinc finger protein"/>
    <property type="match status" value="1"/>
</dbReference>
<feature type="region of interest" description="Disordered" evidence="11">
    <location>
        <begin position="900"/>
        <end position="1022"/>
    </location>
</feature>
<keyword evidence="6" id="KW-0805">Transcription regulation</keyword>
<feature type="domain" description="C2H2-type" evidence="12">
    <location>
        <begin position="1115"/>
        <end position="1145"/>
    </location>
</feature>
<feature type="domain" description="C2H2-type" evidence="12">
    <location>
        <begin position="374"/>
        <end position="401"/>
    </location>
</feature>
<feature type="region of interest" description="Disordered" evidence="11">
    <location>
        <begin position="32"/>
        <end position="59"/>
    </location>
</feature>
<keyword evidence="9" id="KW-0539">Nucleus</keyword>
<feature type="compositionally biased region" description="Basic and acidic residues" evidence="11">
    <location>
        <begin position="965"/>
        <end position="975"/>
    </location>
</feature>
<dbReference type="PROSITE" id="PS50157">
    <property type="entry name" value="ZINC_FINGER_C2H2_2"/>
    <property type="match status" value="12"/>
</dbReference>
<keyword evidence="14" id="KW-1185">Reference proteome</keyword>
<feature type="domain" description="C2H2-type" evidence="12">
    <location>
        <begin position="100"/>
        <end position="127"/>
    </location>
</feature>
<feature type="region of interest" description="Disordered" evidence="11">
    <location>
        <begin position="270"/>
        <end position="296"/>
    </location>
</feature>
<evidence type="ECO:0000256" key="5">
    <source>
        <dbReference type="ARBA" id="ARBA00022833"/>
    </source>
</evidence>
<feature type="region of interest" description="Disordered" evidence="11">
    <location>
        <begin position="329"/>
        <end position="359"/>
    </location>
</feature>
<evidence type="ECO:0000256" key="6">
    <source>
        <dbReference type="ARBA" id="ARBA00023015"/>
    </source>
</evidence>
<feature type="compositionally biased region" description="Basic and acidic residues" evidence="11">
    <location>
        <begin position="622"/>
        <end position="656"/>
    </location>
</feature>
<dbReference type="SMART" id="SM00355">
    <property type="entry name" value="ZnF_C2H2"/>
    <property type="match status" value="16"/>
</dbReference>
<dbReference type="EMBL" id="LR899887">
    <property type="protein sequence ID" value="CAD7243122.1"/>
    <property type="molecule type" value="Genomic_DNA"/>
</dbReference>
<evidence type="ECO:0000256" key="2">
    <source>
        <dbReference type="ARBA" id="ARBA00022723"/>
    </source>
</evidence>
<keyword evidence="5" id="KW-0862">Zinc</keyword>
<reference evidence="13" key="1">
    <citation type="submission" date="2020-11" db="EMBL/GenBank/DDBJ databases">
        <authorList>
            <person name="Tran Van P."/>
        </authorList>
    </citation>
    <scope>NUCLEOTIDE SEQUENCE</scope>
</reference>
<dbReference type="PANTHER" id="PTHR46451">
    <property type="entry name" value="RAS-RESPONSIVE ELEMENT-BINDING PROTEIN 1"/>
    <property type="match status" value="1"/>
</dbReference>
<feature type="compositionally biased region" description="Low complexity" evidence="11">
    <location>
        <begin position="1055"/>
        <end position="1070"/>
    </location>
</feature>
<feature type="compositionally biased region" description="Acidic residues" evidence="11">
    <location>
        <begin position="285"/>
        <end position="296"/>
    </location>
</feature>
<proteinExistence type="predicted"/>
<accession>A0A7R8XB81</accession>
<name>A0A7R8XB81_9CRUS</name>
<keyword evidence="4 10" id="KW-0863">Zinc-finger</keyword>
<feature type="compositionally biased region" description="Polar residues" evidence="11">
    <location>
        <begin position="900"/>
        <end position="913"/>
    </location>
</feature>
<feature type="domain" description="C2H2-type" evidence="12">
    <location>
        <begin position="1087"/>
        <end position="1114"/>
    </location>
</feature>
<evidence type="ECO:0000259" key="12">
    <source>
        <dbReference type="PROSITE" id="PS50157"/>
    </source>
</evidence>
<dbReference type="Gene3D" id="3.30.160.60">
    <property type="entry name" value="Classic Zinc Finger"/>
    <property type="match status" value="11"/>
</dbReference>
<feature type="domain" description="C2H2-type" evidence="12">
    <location>
        <begin position="516"/>
        <end position="544"/>
    </location>
</feature>
<evidence type="ECO:0000256" key="4">
    <source>
        <dbReference type="ARBA" id="ARBA00022771"/>
    </source>
</evidence>
<feature type="domain" description="C2H2-type" evidence="12">
    <location>
        <begin position="1298"/>
        <end position="1325"/>
    </location>
</feature>
<comment type="subcellular location">
    <subcellularLocation>
        <location evidence="1">Nucleus</location>
    </subcellularLocation>
</comment>
<feature type="compositionally biased region" description="Basic and acidic residues" evidence="11">
    <location>
        <begin position="153"/>
        <end position="163"/>
    </location>
</feature>
<dbReference type="FunFam" id="3.30.160.60:FF:003009">
    <property type="entry name" value="Ras-responsive element binding protein, putative"/>
    <property type="match status" value="1"/>
</dbReference>
<evidence type="ECO:0000256" key="10">
    <source>
        <dbReference type="PROSITE-ProRule" id="PRU00042"/>
    </source>
</evidence>
<feature type="domain" description="C2H2-type" evidence="12">
    <location>
        <begin position="402"/>
        <end position="429"/>
    </location>
</feature>
<feature type="region of interest" description="Disordered" evidence="11">
    <location>
        <begin position="569"/>
        <end position="589"/>
    </location>
</feature>
<evidence type="ECO:0000256" key="1">
    <source>
        <dbReference type="ARBA" id="ARBA00004123"/>
    </source>
</evidence>
<dbReference type="GO" id="GO:0001228">
    <property type="term" value="F:DNA-binding transcription activator activity, RNA polymerase II-specific"/>
    <property type="evidence" value="ECO:0007669"/>
    <property type="project" value="TreeGrafter"/>
</dbReference>
<dbReference type="PROSITE" id="PS00028">
    <property type="entry name" value="ZINC_FINGER_C2H2_1"/>
    <property type="match status" value="13"/>
</dbReference>
<dbReference type="GO" id="GO:0000978">
    <property type="term" value="F:RNA polymerase II cis-regulatory region sequence-specific DNA binding"/>
    <property type="evidence" value="ECO:0007669"/>
    <property type="project" value="TreeGrafter"/>
</dbReference>
<feature type="domain" description="C2H2-type" evidence="12">
    <location>
        <begin position="128"/>
        <end position="156"/>
    </location>
</feature>
<dbReference type="GO" id="GO:0005634">
    <property type="term" value="C:nucleus"/>
    <property type="evidence" value="ECO:0007669"/>
    <property type="project" value="UniProtKB-SubCell"/>
</dbReference>
<evidence type="ECO:0000256" key="7">
    <source>
        <dbReference type="ARBA" id="ARBA00023125"/>
    </source>
</evidence>
<evidence type="ECO:0000256" key="11">
    <source>
        <dbReference type="SAM" id="MobiDB-lite"/>
    </source>
</evidence>
<evidence type="ECO:0000256" key="9">
    <source>
        <dbReference type="ARBA" id="ARBA00023242"/>
    </source>
</evidence>
<gene>
    <name evidence="13" type="ORF">DSTB1V02_LOCUS3056</name>
</gene>
<keyword evidence="8" id="KW-0804">Transcription</keyword>
<dbReference type="PANTHER" id="PTHR46451:SF1">
    <property type="entry name" value="RAS-RESPONSIVE ELEMENT-BINDING PROTEIN 1"/>
    <property type="match status" value="1"/>
</dbReference>
<dbReference type="GO" id="GO:0008270">
    <property type="term" value="F:zinc ion binding"/>
    <property type="evidence" value="ECO:0007669"/>
    <property type="project" value="UniProtKB-KW"/>
</dbReference>
<evidence type="ECO:0000256" key="3">
    <source>
        <dbReference type="ARBA" id="ARBA00022737"/>
    </source>
</evidence>
<protein>
    <recommendedName>
        <fullName evidence="12">C2H2-type domain-containing protein</fullName>
    </recommendedName>
</protein>
<feature type="region of interest" description="Disordered" evidence="11">
    <location>
        <begin position="799"/>
        <end position="824"/>
    </location>
</feature>
<dbReference type="Pfam" id="PF00096">
    <property type="entry name" value="zf-C2H2"/>
    <property type="match status" value="3"/>
</dbReference>
<evidence type="ECO:0000256" key="8">
    <source>
        <dbReference type="ARBA" id="ARBA00023163"/>
    </source>
</evidence>
<feature type="compositionally biased region" description="Low complexity" evidence="11">
    <location>
        <begin position="914"/>
        <end position="933"/>
    </location>
</feature>
<evidence type="ECO:0000313" key="13">
    <source>
        <dbReference type="EMBL" id="CAD7243122.1"/>
    </source>
</evidence>
<keyword evidence="7" id="KW-0238">DNA-binding</keyword>
<dbReference type="InterPro" id="IPR052795">
    <property type="entry name" value="RREB1"/>
</dbReference>
<dbReference type="InterPro" id="IPR036236">
    <property type="entry name" value="Znf_C2H2_sf"/>
</dbReference>
<dbReference type="OrthoDB" id="6077919at2759"/>
<feature type="compositionally biased region" description="Acidic residues" evidence="11">
    <location>
        <begin position="976"/>
        <end position="985"/>
    </location>
</feature>
<feature type="domain" description="C2H2-type" evidence="12">
    <location>
        <begin position="430"/>
        <end position="457"/>
    </location>
</feature>
<dbReference type="EMBL" id="CAJPEV010000370">
    <property type="protein sequence ID" value="CAG0884568.1"/>
    <property type="molecule type" value="Genomic_DNA"/>
</dbReference>
<dbReference type="SUPFAM" id="SSF57667">
    <property type="entry name" value="beta-beta-alpha zinc fingers"/>
    <property type="match status" value="7"/>
</dbReference>
<dbReference type="FunFam" id="3.30.160.60:FF:002095">
    <property type="entry name" value="ras-responsive element-binding protein 1"/>
    <property type="match status" value="1"/>
</dbReference>
<feature type="domain" description="C2H2-type" evidence="12">
    <location>
        <begin position="1270"/>
        <end position="1297"/>
    </location>
</feature>
<keyword evidence="3" id="KW-0677">Repeat</keyword>
<feature type="domain" description="C2H2-type" evidence="12">
    <location>
        <begin position="257"/>
        <end position="284"/>
    </location>
</feature>
<feature type="region of interest" description="Disordered" evidence="11">
    <location>
        <begin position="146"/>
        <end position="192"/>
    </location>
</feature>
<sequence>MQEVMATATSKGALFPANLPLELLRPARQYPWPHSPPELSPEDMRKKKVPMPGGSVGYRKEPEGPFECPVCKESQDDLQLLISHIQAHKVKEETESEEPFDCCLCRKSFGNLTALDRHMHSHSGELPYPCGQCSCGFTSKGNLSRHVKSAHGTTEEERKRSPISDEPVPAKKPCLYSHPSTNSGAADDEDESYKDLDCGSSYASDTSCHPDERSSCDDTLKNHRCLKDRSHESNSLLQENPFKSHDPSSPSSAYQRFQCDTCKRAFPSSSALKLHSSTHENKKEDEEDEEEDDDDDDEFFNILDLRSRSSSSKSRDEIPSKLKDLYKPLYVSPGSPEPSLESVNTPPKTPVETSAEESEDLSLEIREMKLKGEFPCRLCSMVFPNLRALKGHNRMHLNLAPYRCNMCTYTSTDKSTLIRHMRTHNGERPFECRLCQYAFTTKANCERHLRNRHGKKSRDEIRNAITTHQMDTELPSNCESPYGEVICSICGADLKYSKALRAHLKAMHSDAIILPYRCKLCNANFSTRHKVSLHARKVHAQASTDRETTLVEENEDELARMERMKCSGEPVVDCDSDDSTDLSRLSGSETDLSTVEALINLSQSGIKDDTAECELSNNPLDLSKKSPSEGKEEEIPCDLSRKEPEGQDQHPAEHSSEFGSGSDADVSAPNTPSAFDPPTAPHFPASGFFPTKLETAYPNMNALFATPTMPFYFGAPFPTAGRSPFPFFVPATNPYENPTAFMEELKSYYEKVQQSFVTPTSSSGTTWNDYALAWMSGNHGAEGRGEKQEVPVAVVVEQAKKKNSHSGDRKGEVVTPQGAPPDSTMKLVIKNGVLMKKQKQRRYRTERPYACEHCAARFTLRSNMERHIKQQHPQFWCQKPRGGRRYPGLSAPVIQPSLLQNQPSVGKTETPPQNSNKSISSSNSNSHNHSSKNNKGDTNPQSETPKPISDKVRKAITEQLKSKRPPPDLEVKKEAEESETEELIIDETRSRSMSSNSEHGETSPRHRKRKESTKEDETETGVDLASVSKLLDQANTHSFQQFFKQQDEEEDGHCSGSDNSASDDSPSSKESTTEKRKSAYSSAPHKVSCPFCLRKFPWTSSLRRHILTHTGQKPYKCSQCPLWFTTKSNCDRHLLRKHGNSGESPYTMRNVPERPYKCHLCPSSTFSTPSNLKKHQALKHLNLGGAHDGSIVSNNNNDATMKSLNVTADFRCHMCDEKLPDRHSGLQHLQELHHDEYQALADGEETESIEDGDFLEDEGNGDEAEGKLGLTCVLCLKRLPCMEDLACHMKLHAGEKPFTCALCDVQFTLKTTFQLHMEKHKQEDVDLKISTPKPSVDLKKRENLMEKINRLNPDVGGCGTSDLIGNLLGIQDPKLIDTMLSKKSPDDVAKLLGVQGQS</sequence>
<dbReference type="FunFam" id="3.30.160.60:FF:000100">
    <property type="entry name" value="Zinc finger 45-like"/>
    <property type="match status" value="1"/>
</dbReference>
<dbReference type="Proteomes" id="UP000677054">
    <property type="component" value="Unassembled WGS sequence"/>
</dbReference>
<keyword evidence="2" id="KW-0479">Metal-binding</keyword>
<feature type="region of interest" description="Disordered" evidence="11">
    <location>
        <begin position="1045"/>
        <end position="1080"/>
    </location>
</feature>
<feature type="domain" description="C2H2-type" evidence="12">
    <location>
        <begin position="849"/>
        <end position="872"/>
    </location>
</feature>
<dbReference type="InterPro" id="IPR013087">
    <property type="entry name" value="Znf_C2H2_type"/>
</dbReference>